<dbReference type="Proteomes" id="UP000652761">
    <property type="component" value="Unassembled WGS sequence"/>
</dbReference>
<feature type="transmembrane region" description="Helical" evidence="6">
    <location>
        <begin position="53"/>
        <end position="74"/>
    </location>
</feature>
<keyword evidence="3 6" id="KW-0812">Transmembrane</keyword>
<evidence type="ECO:0000256" key="2">
    <source>
        <dbReference type="ARBA" id="ARBA00010199"/>
    </source>
</evidence>
<name>A0A843V346_COLES</name>
<dbReference type="InterPro" id="IPR044644">
    <property type="entry name" value="DinF-like"/>
</dbReference>
<reference evidence="7" key="1">
    <citation type="submission" date="2017-07" db="EMBL/GenBank/DDBJ databases">
        <title>Taro Niue Genome Assembly and Annotation.</title>
        <authorList>
            <person name="Atibalentja N."/>
            <person name="Keating K."/>
            <person name="Fields C.J."/>
        </authorList>
    </citation>
    <scope>NUCLEOTIDE SEQUENCE</scope>
    <source>
        <strain evidence="7">Niue_2</strain>
        <tissue evidence="7">Leaf</tissue>
    </source>
</reference>
<evidence type="ECO:0000256" key="6">
    <source>
        <dbReference type="SAM" id="Phobius"/>
    </source>
</evidence>
<evidence type="ECO:0000313" key="7">
    <source>
        <dbReference type="EMBL" id="MQL87203.1"/>
    </source>
</evidence>
<dbReference type="PANTHER" id="PTHR42893:SF4">
    <property type="entry name" value="PROTEIN DETOXIFICATION 42"/>
    <property type="match status" value="1"/>
</dbReference>
<keyword evidence="8" id="KW-1185">Reference proteome</keyword>
<feature type="transmembrane region" description="Helical" evidence="6">
    <location>
        <begin position="134"/>
        <end position="154"/>
    </location>
</feature>
<organism evidence="7 8">
    <name type="scientific">Colocasia esculenta</name>
    <name type="common">Wild taro</name>
    <name type="synonym">Arum esculentum</name>
    <dbReference type="NCBI Taxonomy" id="4460"/>
    <lineage>
        <taxon>Eukaryota</taxon>
        <taxon>Viridiplantae</taxon>
        <taxon>Streptophyta</taxon>
        <taxon>Embryophyta</taxon>
        <taxon>Tracheophyta</taxon>
        <taxon>Spermatophyta</taxon>
        <taxon>Magnoliopsida</taxon>
        <taxon>Liliopsida</taxon>
        <taxon>Araceae</taxon>
        <taxon>Aroideae</taxon>
        <taxon>Colocasieae</taxon>
        <taxon>Colocasia</taxon>
    </lineage>
</organism>
<evidence type="ECO:0000256" key="5">
    <source>
        <dbReference type="ARBA" id="ARBA00023136"/>
    </source>
</evidence>
<gene>
    <name evidence="7" type="ORF">Taro_019744</name>
</gene>
<keyword evidence="4 6" id="KW-1133">Transmembrane helix</keyword>
<evidence type="ECO:0000313" key="8">
    <source>
        <dbReference type="Proteomes" id="UP000652761"/>
    </source>
</evidence>
<protein>
    <submittedName>
        <fullName evidence="7">Uncharacterized protein</fullName>
    </submittedName>
</protein>
<comment type="similarity">
    <text evidence="2">Belongs to the multi antimicrobial extrusion (MATE) (TC 2.A.66.1) family.</text>
</comment>
<evidence type="ECO:0000256" key="1">
    <source>
        <dbReference type="ARBA" id="ARBA00004141"/>
    </source>
</evidence>
<evidence type="ECO:0000256" key="4">
    <source>
        <dbReference type="ARBA" id="ARBA00022989"/>
    </source>
</evidence>
<feature type="transmembrane region" description="Helical" evidence="6">
    <location>
        <begin position="95"/>
        <end position="114"/>
    </location>
</feature>
<comment type="caution">
    <text evidence="7">The sequence shown here is derived from an EMBL/GenBank/DDBJ whole genome shotgun (WGS) entry which is preliminary data.</text>
</comment>
<keyword evidence="5 6" id="KW-0472">Membrane</keyword>
<proteinExistence type="inferred from homology"/>
<dbReference type="EMBL" id="NMUH01000960">
    <property type="protein sequence ID" value="MQL87203.1"/>
    <property type="molecule type" value="Genomic_DNA"/>
</dbReference>
<dbReference type="OrthoDB" id="2126698at2759"/>
<accession>A0A843V346</accession>
<sequence length="175" mass="19255">LKQRPEEEELRKSKPLDCPSCSWMLSSHVMAGDVTNTILDAILILVWDLGVTGAAIAHVISQYLISEILLLRLINRVKIMLSTIKDLKFSRFLKCGILLLARVIAITFCVTLSASVAAHRGPIPMATFQICLQVWLSTSLLADGLAVVGQAILASSFSRRKSQYNLELTVCDNSQ</sequence>
<dbReference type="AlphaFoldDB" id="A0A843V346"/>
<dbReference type="GO" id="GO:0016020">
    <property type="term" value="C:membrane"/>
    <property type="evidence" value="ECO:0007669"/>
    <property type="project" value="UniProtKB-SubCell"/>
</dbReference>
<feature type="non-terminal residue" evidence="7">
    <location>
        <position position="1"/>
    </location>
</feature>
<dbReference type="PANTHER" id="PTHR42893">
    <property type="entry name" value="PROTEIN DETOXIFICATION 44, CHLOROPLASTIC-RELATED"/>
    <property type="match status" value="1"/>
</dbReference>
<evidence type="ECO:0000256" key="3">
    <source>
        <dbReference type="ARBA" id="ARBA00022692"/>
    </source>
</evidence>
<comment type="subcellular location">
    <subcellularLocation>
        <location evidence="1">Membrane</location>
        <topology evidence="1">Multi-pass membrane protein</topology>
    </subcellularLocation>
</comment>